<dbReference type="EMBL" id="JABGBP010000196">
    <property type="protein sequence ID" value="NOL60355.1"/>
    <property type="molecule type" value="Genomic_DNA"/>
</dbReference>
<dbReference type="OrthoDB" id="57038at2157"/>
<protein>
    <submittedName>
        <fullName evidence="2">Uroporphyrinogen-III synthase</fullName>
    </submittedName>
</protein>
<dbReference type="CDD" id="cd06578">
    <property type="entry name" value="HemD"/>
    <property type="match status" value="1"/>
</dbReference>
<evidence type="ECO:0000259" key="1">
    <source>
        <dbReference type="Pfam" id="PF02602"/>
    </source>
</evidence>
<dbReference type="Proteomes" id="UP000546917">
    <property type="component" value="Unassembled WGS sequence"/>
</dbReference>
<dbReference type="STRING" id="74969.FAD_0198"/>
<evidence type="ECO:0000313" key="3">
    <source>
        <dbReference type="EMBL" id="NOL60355.1"/>
    </source>
</evidence>
<dbReference type="InterPro" id="IPR003754">
    <property type="entry name" value="4pyrrol_synth_uPrphyn_synth"/>
</dbReference>
<evidence type="ECO:0000313" key="4">
    <source>
        <dbReference type="Proteomes" id="UP000192050"/>
    </source>
</evidence>
<dbReference type="SUPFAM" id="SSF69618">
    <property type="entry name" value="HemD-like"/>
    <property type="match status" value="1"/>
</dbReference>
<dbReference type="Gene3D" id="3.40.50.10090">
    <property type="match status" value="2"/>
</dbReference>
<name>A0A1V0N1Z3_9ARCH</name>
<dbReference type="KEGG" id="fai:FAD_0198"/>
<evidence type="ECO:0000313" key="2">
    <source>
        <dbReference type="EMBL" id="ARD84127.1"/>
    </source>
</evidence>
<dbReference type="AlphaFoldDB" id="A0A1V0N1Z3"/>
<dbReference type="GeneID" id="32192136"/>
<accession>A0A1V0N1Z3</accession>
<keyword evidence="4" id="KW-1185">Reference proteome</keyword>
<dbReference type="RefSeq" id="WP_009887202.1">
    <property type="nucleotide sequence ID" value="NZ_CP015363.1"/>
</dbReference>
<organism evidence="2 4">
    <name type="scientific">Ferroplasma acidiphilum</name>
    <dbReference type="NCBI Taxonomy" id="74969"/>
    <lineage>
        <taxon>Archaea</taxon>
        <taxon>Methanobacteriati</taxon>
        <taxon>Thermoplasmatota</taxon>
        <taxon>Thermoplasmata</taxon>
        <taxon>Thermoplasmatales</taxon>
        <taxon>Ferroplasmaceae</taxon>
        <taxon>Ferroplasma</taxon>
    </lineage>
</organism>
<reference evidence="3 5" key="2">
    <citation type="submission" date="2020-05" db="EMBL/GenBank/DDBJ databases">
        <authorList>
            <person name="Zhang R."/>
        </authorList>
    </citation>
    <scope>NUCLEOTIDE SEQUENCE [LARGE SCALE GENOMIC DNA]</scope>
    <source>
        <strain evidence="3 5">DSM 28986</strain>
    </source>
</reference>
<sequence>MDTSKYIITTRPGIKFKPVKTQCIDILNIPLTSIQARNFDENIGKELIQAKPGVIVLTSSFGAMEFFKNYYKFTVNPDFVAIGEKTAGIIRKYAGNVKVPTVKDSYGVLDLLSGYENTDIALFRSNESNNIIRESLTRRGVKYHEYHVYDVIQLENTGLKDSFLSSSCNGILVTSSMEARIFRETIGTYTGGKKIYSIGKITTSTLESLGYKVSLTGNSDFEAMIEKIDKENCNSGEWI</sequence>
<dbReference type="EMBL" id="CP015363">
    <property type="protein sequence ID" value="ARD84127.1"/>
    <property type="molecule type" value="Genomic_DNA"/>
</dbReference>
<proteinExistence type="predicted"/>
<dbReference type="InterPro" id="IPR036108">
    <property type="entry name" value="4pyrrol_syn_uPrphyn_synt_sf"/>
</dbReference>
<gene>
    <name evidence="2" type="ORF">FAD_0198</name>
    <name evidence="3" type="ORF">HLB00_05850</name>
</gene>
<dbReference type="GO" id="GO:0004852">
    <property type="term" value="F:uroporphyrinogen-III synthase activity"/>
    <property type="evidence" value="ECO:0007669"/>
    <property type="project" value="InterPro"/>
</dbReference>
<dbReference type="Proteomes" id="UP000192050">
    <property type="component" value="Chromosome"/>
</dbReference>
<evidence type="ECO:0000313" key="5">
    <source>
        <dbReference type="Proteomes" id="UP000546917"/>
    </source>
</evidence>
<dbReference type="Pfam" id="PF02602">
    <property type="entry name" value="HEM4"/>
    <property type="match status" value="1"/>
</dbReference>
<reference evidence="2 4" key="1">
    <citation type="submission" date="2011-10" db="EMBL/GenBank/DDBJ databases">
        <title>Metabolic and evolutionary patterns in the extreme acidophile Ferroplasma acidiphilum.</title>
        <authorList>
            <person name="Golyshina O.V."/>
            <person name="Kozyavkin S.A."/>
            <person name="Tatusov R.L."/>
            <person name="Slesarev A.I."/>
            <person name="Golyshin P.N."/>
        </authorList>
    </citation>
    <scope>NUCLEOTIDE SEQUENCE [LARGE SCALE GENOMIC DNA]</scope>
    <source>
        <strain evidence="2">Berkeley</strain>
        <strain evidence="4">Y</strain>
    </source>
</reference>
<feature type="domain" description="Tetrapyrrole biosynthesis uroporphyrinogen III synthase" evidence="1">
    <location>
        <begin position="26"/>
        <end position="225"/>
    </location>
</feature>
<dbReference type="GO" id="GO:0033014">
    <property type="term" value="P:tetrapyrrole biosynthetic process"/>
    <property type="evidence" value="ECO:0007669"/>
    <property type="project" value="InterPro"/>
</dbReference>